<organism evidence="2 3">
    <name type="scientific">Liparis tanakae</name>
    <name type="common">Tanaka's snailfish</name>
    <dbReference type="NCBI Taxonomy" id="230148"/>
    <lineage>
        <taxon>Eukaryota</taxon>
        <taxon>Metazoa</taxon>
        <taxon>Chordata</taxon>
        <taxon>Craniata</taxon>
        <taxon>Vertebrata</taxon>
        <taxon>Euteleostomi</taxon>
        <taxon>Actinopterygii</taxon>
        <taxon>Neopterygii</taxon>
        <taxon>Teleostei</taxon>
        <taxon>Neoteleostei</taxon>
        <taxon>Acanthomorphata</taxon>
        <taxon>Eupercaria</taxon>
        <taxon>Perciformes</taxon>
        <taxon>Cottioidei</taxon>
        <taxon>Cottales</taxon>
        <taxon>Liparidae</taxon>
        <taxon>Liparis</taxon>
    </lineage>
</organism>
<sequence length="415" mass="44610">MSLSACSCAKISETCRNCSVPSRTSVLCSPGGRRVRGVSAGTQGGGRRDRRIRTCDHLQEASLGVLQAVSGREDPGGPVEHSSADASAFILQQHLRDKLHMRTWRGPRTSVTQPLGTRTQSSCQNAVLVLLTELTAESTEAGQAVAGVGRALRGAAAAVQTRRGQAEVWACQRTTQGHIVAHLQLLQPARVVPPGPDQDDVGSIRIQEDFHTEKEARPAAGEAEDEAHHARQEPGLLVARHQRTAAVAFAGVPAAGPQPGAEHVLGDVEAGVKAAVLQRNPRQRQPLEDFGGGTEQRQAAPTGHSGLADGRQRSAEGAVPRREADGDHVGAQLDGALQLQQGQPWWISTLTTRRFCSVCSSLLRSCSPSRGRNTRVEFEKTDCMETKKRKRKEKVKAGFLPTVTLRKDAFFLQTQ</sequence>
<evidence type="ECO:0000313" key="2">
    <source>
        <dbReference type="EMBL" id="TNN33719.1"/>
    </source>
</evidence>
<protein>
    <submittedName>
        <fullName evidence="2">Uncharacterized protein</fullName>
    </submittedName>
</protein>
<comment type="caution">
    <text evidence="2">The sequence shown here is derived from an EMBL/GenBank/DDBJ whole genome shotgun (WGS) entry which is preliminary data.</text>
</comment>
<feature type="region of interest" description="Disordered" evidence="1">
    <location>
        <begin position="212"/>
        <end position="231"/>
    </location>
</feature>
<reference evidence="2 3" key="1">
    <citation type="submission" date="2019-03" db="EMBL/GenBank/DDBJ databases">
        <title>First draft genome of Liparis tanakae, snailfish: a comprehensive survey of snailfish specific genes.</title>
        <authorList>
            <person name="Kim W."/>
            <person name="Song I."/>
            <person name="Jeong J.-H."/>
            <person name="Kim D."/>
            <person name="Kim S."/>
            <person name="Ryu S."/>
            <person name="Song J.Y."/>
            <person name="Lee S.K."/>
        </authorList>
    </citation>
    <scope>NUCLEOTIDE SEQUENCE [LARGE SCALE GENOMIC DNA]</scope>
    <source>
        <tissue evidence="2">Muscle</tissue>
    </source>
</reference>
<dbReference type="EMBL" id="SRLO01002153">
    <property type="protein sequence ID" value="TNN33719.1"/>
    <property type="molecule type" value="Genomic_DNA"/>
</dbReference>
<keyword evidence="3" id="KW-1185">Reference proteome</keyword>
<proteinExistence type="predicted"/>
<evidence type="ECO:0000313" key="3">
    <source>
        <dbReference type="Proteomes" id="UP000314294"/>
    </source>
</evidence>
<accession>A0A4Z2EXZ6</accession>
<evidence type="ECO:0000256" key="1">
    <source>
        <dbReference type="SAM" id="MobiDB-lite"/>
    </source>
</evidence>
<feature type="compositionally biased region" description="Basic and acidic residues" evidence="1">
    <location>
        <begin position="310"/>
        <end position="324"/>
    </location>
</feature>
<dbReference type="Proteomes" id="UP000314294">
    <property type="component" value="Unassembled WGS sequence"/>
</dbReference>
<name>A0A4Z2EXZ6_9TELE</name>
<feature type="region of interest" description="Disordered" evidence="1">
    <location>
        <begin position="277"/>
        <end position="324"/>
    </location>
</feature>
<dbReference type="AlphaFoldDB" id="A0A4Z2EXZ6"/>
<gene>
    <name evidence="2" type="ORF">EYF80_056120</name>
</gene>